<proteinExistence type="predicted"/>
<name>A0A284RB84_ARMOS</name>
<keyword evidence="2" id="KW-1185">Reference proteome</keyword>
<evidence type="ECO:0000313" key="2">
    <source>
        <dbReference type="Proteomes" id="UP000219338"/>
    </source>
</evidence>
<protein>
    <submittedName>
        <fullName evidence="1">Uncharacterized protein</fullName>
    </submittedName>
</protein>
<evidence type="ECO:0000313" key="1">
    <source>
        <dbReference type="EMBL" id="SJL06002.1"/>
    </source>
</evidence>
<accession>A0A284RB84</accession>
<dbReference type="Proteomes" id="UP000219338">
    <property type="component" value="Unassembled WGS sequence"/>
</dbReference>
<reference evidence="2" key="1">
    <citation type="journal article" date="2017" name="Nat. Ecol. Evol.">
        <title>Genome expansion and lineage-specific genetic innovations in the forest pathogenic fungi Armillaria.</title>
        <authorList>
            <person name="Sipos G."/>
            <person name="Prasanna A.N."/>
            <person name="Walter M.C."/>
            <person name="O'Connor E."/>
            <person name="Balint B."/>
            <person name="Krizsan K."/>
            <person name="Kiss B."/>
            <person name="Hess J."/>
            <person name="Varga T."/>
            <person name="Slot J."/>
            <person name="Riley R."/>
            <person name="Boka B."/>
            <person name="Rigling D."/>
            <person name="Barry K."/>
            <person name="Lee J."/>
            <person name="Mihaltcheva S."/>
            <person name="LaButti K."/>
            <person name="Lipzen A."/>
            <person name="Waldron R."/>
            <person name="Moloney N.M."/>
            <person name="Sperisen C."/>
            <person name="Kredics L."/>
            <person name="Vagvoelgyi C."/>
            <person name="Patrignani A."/>
            <person name="Fitzpatrick D."/>
            <person name="Nagy I."/>
            <person name="Doyle S."/>
            <person name="Anderson J.B."/>
            <person name="Grigoriev I.V."/>
            <person name="Gueldener U."/>
            <person name="Muensterkoetter M."/>
            <person name="Nagy L.G."/>
        </authorList>
    </citation>
    <scope>NUCLEOTIDE SEQUENCE [LARGE SCALE GENOMIC DNA]</scope>
    <source>
        <strain evidence="2">C18/9</strain>
    </source>
</reference>
<organism evidence="1 2">
    <name type="scientific">Armillaria ostoyae</name>
    <name type="common">Armillaria root rot fungus</name>
    <dbReference type="NCBI Taxonomy" id="47428"/>
    <lineage>
        <taxon>Eukaryota</taxon>
        <taxon>Fungi</taxon>
        <taxon>Dikarya</taxon>
        <taxon>Basidiomycota</taxon>
        <taxon>Agaricomycotina</taxon>
        <taxon>Agaricomycetes</taxon>
        <taxon>Agaricomycetidae</taxon>
        <taxon>Agaricales</taxon>
        <taxon>Marasmiineae</taxon>
        <taxon>Physalacriaceae</taxon>
        <taxon>Armillaria</taxon>
    </lineage>
</organism>
<sequence length="61" mass="6873">MALSGTFGWLHQWLDARAAHASVQRCYVAFDSLGSLFEVSPKNTLLHLTQRSLDRLQEEIG</sequence>
<dbReference type="EMBL" id="FUEG01000006">
    <property type="protein sequence ID" value="SJL06002.1"/>
    <property type="molecule type" value="Genomic_DNA"/>
</dbReference>
<gene>
    <name evidence="1" type="ORF">ARMOST_09338</name>
</gene>
<dbReference type="AlphaFoldDB" id="A0A284RB84"/>